<gene>
    <name evidence="1" type="ORF">CFter6_0287</name>
</gene>
<accession>A0A127P5L2</accession>
<dbReference type="AlphaFoldDB" id="A0A127P5L2"/>
<sequence>MGDSTDGGLLLFHVHNRPEESIVAANNVPRVFQHLCAPALSAVKR</sequence>
<protein>
    <submittedName>
        <fullName evidence="1">Uncharacterized protein</fullName>
    </submittedName>
</protein>
<evidence type="ECO:0000313" key="1">
    <source>
        <dbReference type="EMBL" id="AMO93017.1"/>
    </source>
</evidence>
<name>A0A127P5L2_9BURK</name>
<reference evidence="1 2" key="1">
    <citation type="submission" date="2015-11" db="EMBL/GenBank/DDBJ databases">
        <title>Exploring the genomic traits of fungus-feeding bacterial genus Collimonas.</title>
        <authorList>
            <person name="Song C."/>
            <person name="Schmidt R."/>
            <person name="de Jager V."/>
            <person name="Krzyzanowska D."/>
            <person name="Jongedijk E."/>
            <person name="Cankar K."/>
            <person name="Beekwilder J."/>
            <person name="van Veen A."/>
            <person name="de Boer W."/>
            <person name="van Veen J.A."/>
            <person name="Garbeva P."/>
        </authorList>
    </citation>
    <scope>NUCLEOTIDE SEQUENCE [LARGE SCALE GENOMIC DNA]</scope>
    <source>
        <strain evidence="1 2">Ter6</strain>
    </source>
</reference>
<dbReference type="PATRIC" id="fig|158899.10.peg.281"/>
<organism evidence="1">
    <name type="scientific">Collimonas fungivorans</name>
    <dbReference type="NCBI Taxonomy" id="158899"/>
    <lineage>
        <taxon>Bacteria</taxon>
        <taxon>Pseudomonadati</taxon>
        <taxon>Pseudomonadota</taxon>
        <taxon>Betaproteobacteria</taxon>
        <taxon>Burkholderiales</taxon>
        <taxon>Oxalobacteraceae</taxon>
        <taxon>Collimonas</taxon>
    </lineage>
</organism>
<dbReference type="Proteomes" id="UP000072421">
    <property type="component" value="Chromosome"/>
</dbReference>
<dbReference type="EMBL" id="CP013232">
    <property type="protein sequence ID" value="AMO93017.1"/>
    <property type="molecule type" value="Genomic_DNA"/>
</dbReference>
<proteinExistence type="predicted"/>
<evidence type="ECO:0000313" key="2">
    <source>
        <dbReference type="Proteomes" id="UP000072421"/>
    </source>
</evidence>